<dbReference type="EMBL" id="JAAGWF010000003">
    <property type="protein sequence ID" value="NEK56657.1"/>
    <property type="molecule type" value="Genomic_DNA"/>
</dbReference>
<dbReference type="EC" id="4.4.1.13" evidence="2"/>
<dbReference type="GO" id="GO:0047804">
    <property type="term" value="F:cysteine-S-conjugate beta-lyase activity"/>
    <property type="evidence" value="ECO:0007669"/>
    <property type="project" value="UniProtKB-EC"/>
</dbReference>
<feature type="domain" description="Aminotransferase class I/classII large" evidence="7">
    <location>
        <begin position="60"/>
        <end position="401"/>
    </location>
</feature>
<organism evidence="8 9">
    <name type="scientific">Geodermatophilus sabuli</name>
    <dbReference type="NCBI Taxonomy" id="1564158"/>
    <lineage>
        <taxon>Bacteria</taxon>
        <taxon>Bacillati</taxon>
        <taxon>Actinomycetota</taxon>
        <taxon>Actinomycetes</taxon>
        <taxon>Geodermatophilales</taxon>
        <taxon>Geodermatophilaceae</taxon>
        <taxon>Geodermatophilus</taxon>
    </lineage>
</organism>
<gene>
    <name evidence="8" type="ORF">GCU56_02050</name>
</gene>
<proteinExistence type="inferred from homology"/>
<dbReference type="PANTHER" id="PTHR43525:SF2">
    <property type="entry name" value="CYSTATHIONINE BETA-LYASE-RELATED"/>
    <property type="match status" value="1"/>
</dbReference>
<dbReference type="AlphaFoldDB" id="A0A7K3VYF5"/>
<dbReference type="GO" id="GO:0008483">
    <property type="term" value="F:transaminase activity"/>
    <property type="evidence" value="ECO:0007669"/>
    <property type="project" value="UniProtKB-KW"/>
</dbReference>
<evidence type="ECO:0000256" key="5">
    <source>
        <dbReference type="ARBA" id="ARBA00037974"/>
    </source>
</evidence>
<protein>
    <recommendedName>
        <fullName evidence="2">cysteine-S-conjugate beta-lyase</fullName>
        <ecNumber evidence="2">4.4.1.13</ecNumber>
    </recommendedName>
</protein>
<evidence type="ECO:0000256" key="4">
    <source>
        <dbReference type="ARBA" id="ARBA00023239"/>
    </source>
</evidence>
<evidence type="ECO:0000313" key="8">
    <source>
        <dbReference type="EMBL" id="NEK56657.1"/>
    </source>
</evidence>
<comment type="cofactor">
    <cofactor evidence="1">
        <name>pyridoxal 5'-phosphate</name>
        <dbReference type="ChEBI" id="CHEBI:597326"/>
    </cofactor>
</comment>
<feature type="region of interest" description="Disordered" evidence="6">
    <location>
        <begin position="1"/>
        <end position="23"/>
    </location>
</feature>
<dbReference type="InterPro" id="IPR015422">
    <property type="entry name" value="PyrdxlP-dep_Trfase_small"/>
</dbReference>
<evidence type="ECO:0000256" key="1">
    <source>
        <dbReference type="ARBA" id="ARBA00001933"/>
    </source>
</evidence>
<sequence length="426" mass="44698">MPTAPRNTPGTARRGPGRDRRAVPEEPTAAFDALTEDALRASGSLKWTRYGDAIGAFVAEMDFGTAPAVTRALHEAVDRAAFGYLTPEVAAGMARACAGWYAAHHGWAVPPEWVFPLADVLAGLQAAIEHFTPPGSPVVLPTPAYMPFLTVPALLGRELVQVPMVQRDGRASYDLEGIARALDGGGLLVHCNPHNPLGRVFDAEEQLALAEVVERTGARVFADEIHAPLVHPGAVHRPYAALSPATARHTVTATAASKAWNLPGLKAAQLILSDEADAEHWARVGLLYGHGASTPGVLATTAAYREGGPWLAGVLAYLDGNRRRLGELLAEHLPAVRWTPPEGTYLAWLDCRALDLPTSPGAYFLEHAGVALVDGPECGAPGAGHVRLNLATPRPVLDTIVARMATAVAGRTGGAHEDGGAGGTRG</sequence>
<evidence type="ECO:0000313" key="9">
    <source>
        <dbReference type="Proteomes" id="UP000470246"/>
    </source>
</evidence>
<dbReference type="SUPFAM" id="SSF53383">
    <property type="entry name" value="PLP-dependent transferases"/>
    <property type="match status" value="1"/>
</dbReference>
<dbReference type="Pfam" id="PF00155">
    <property type="entry name" value="Aminotran_1_2"/>
    <property type="match status" value="1"/>
</dbReference>
<keyword evidence="3" id="KW-0663">Pyridoxal phosphate</keyword>
<evidence type="ECO:0000259" key="7">
    <source>
        <dbReference type="Pfam" id="PF00155"/>
    </source>
</evidence>
<dbReference type="GO" id="GO:0030170">
    <property type="term" value="F:pyridoxal phosphate binding"/>
    <property type="evidence" value="ECO:0007669"/>
    <property type="project" value="InterPro"/>
</dbReference>
<dbReference type="Gene3D" id="3.90.1150.10">
    <property type="entry name" value="Aspartate Aminotransferase, domain 1"/>
    <property type="match status" value="1"/>
</dbReference>
<evidence type="ECO:0000256" key="6">
    <source>
        <dbReference type="SAM" id="MobiDB-lite"/>
    </source>
</evidence>
<dbReference type="CDD" id="cd00609">
    <property type="entry name" value="AAT_like"/>
    <property type="match status" value="1"/>
</dbReference>
<keyword evidence="8" id="KW-0808">Transferase</keyword>
<dbReference type="Gene3D" id="3.40.640.10">
    <property type="entry name" value="Type I PLP-dependent aspartate aminotransferase-like (Major domain)"/>
    <property type="match status" value="1"/>
</dbReference>
<evidence type="ECO:0000256" key="3">
    <source>
        <dbReference type="ARBA" id="ARBA00022898"/>
    </source>
</evidence>
<keyword evidence="4" id="KW-0456">Lyase</keyword>
<dbReference type="InterPro" id="IPR004839">
    <property type="entry name" value="Aminotransferase_I/II_large"/>
</dbReference>
<reference evidence="8 9" key="1">
    <citation type="submission" date="2020-02" db="EMBL/GenBank/DDBJ databases">
        <title>Geodermatophilus sabuli CPCC 205279 I12A-02694.</title>
        <authorList>
            <person name="Jiang Z."/>
        </authorList>
    </citation>
    <scope>NUCLEOTIDE SEQUENCE [LARGE SCALE GENOMIC DNA]</scope>
    <source>
        <strain evidence="8 9">I12A-02694</strain>
    </source>
</reference>
<dbReference type="InterPro" id="IPR015421">
    <property type="entry name" value="PyrdxlP-dep_Trfase_major"/>
</dbReference>
<comment type="similarity">
    <text evidence="5">Belongs to the class-II pyridoxal-phosphate-dependent aminotransferase family. MalY/PatB cystathionine beta-lyase subfamily.</text>
</comment>
<accession>A0A7K3VYF5</accession>
<dbReference type="PANTHER" id="PTHR43525">
    <property type="entry name" value="PROTEIN MALY"/>
    <property type="match status" value="1"/>
</dbReference>
<keyword evidence="9" id="KW-1185">Reference proteome</keyword>
<evidence type="ECO:0000256" key="2">
    <source>
        <dbReference type="ARBA" id="ARBA00012224"/>
    </source>
</evidence>
<name>A0A7K3VYF5_9ACTN</name>
<comment type="caution">
    <text evidence="8">The sequence shown here is derived from an EMBL/GenBank/DDBJ whole genome shotgun (WGS) entry which is preliminary data.</text>
</comment>
<keyword evidence="8" id="KW-0032">Aminotransferase</keyword>
<dbReference type="InterPro" id="IPR015424">
    <property type="entry name" value="PyrdxlP-dep_Trfase"/>
</dbReference>
<dbReference type="Proteomes" id="UP000470246">
    <property type="component" value="Unassembled WGS sequence"/>
</dbReference>
<feature type="compositionally biased region" description="Polar residues" evidence="6">
    <location>
        <begin position="1"/>
        <end position="10"/>
    </location>
</feature>
<dbReference type="InterPro" id="IPR051798">
    <property type="entry name" value="Class-II_PLP-Dep_Aminotrans"/>
</dbReference>